<dbReference type="InterPro" id="IPR013783">
    <property type="entry name" value="Ig-like_fold"/>
</dbReference>
<evidence type="ECO:0000256" key="16">
    <source>
        <dbReference type="ARBA" id="ARBA00041808"/>
    </source>
</evidence>
<dbReference type="OrthoDB" id="416222at2759"/>
<keyword evidence="6" id="KW-0964">Secreted</keyword>
<proteinExistence type="inferred from homology"/>
<evidence type="ECO:0000256" key="2">
    <source>
        <dbReference type="ARBA" id="ARBA00004613"/>
    </source>
</evidence>
<comment type="catalytic activity">
    <reaction evidence="1">
        <text>Hydrolysis of terminal, non-reducing beta-D-glucosyl residues with release of beta-D-glucose.</text>
        <dbReference type="EC" id="3.2.1.21"/>
    </reaction>
</comment>
<keyword evidence="20" id="KW-1185">Reference proteome</keyword>
<evidence type="ECO:0000256" key="10">
    <source>
        <dbReference type="ARBA" id="ARBA00023295"/>
    </source>
</evidence>
<comment type="pathway">
    <text evidence="3">Glycan metabolism; cellulose degradation.</text>
</comment>
<dbReference type="PANTHER" id="PTHR42715">
    <property type="entry name" value="BETA-GLUCOSIDASE"/>
    <property type="match status" value="1"/>
</dbReference>
<dbReference type="EC" id="3.2.1.21" evidence="5"/>
<keyword evidence="10" id="KW-0326">Glycosidase</keyword>
<dbReference type="GO" id="GO:0009251">
    <property type="term" value="P:glucan catabolic process"/>
    <property type="evidence" value="ECO:0007669"/>
    <property type="project" value="TreeGrafter"/>
</dbReference>
<dbReference type="Pfam" id="PF01915">
    <property type="entry name" value="Glyco_hydro_3_C"/>
    <property type="match status" value="1"/>
</dbReference>
<gene>
    <name evidence="19" type="ORF">BCR42DRAFT_426024</name>
</gene>
<evidence type="ECO:0000256" key="3">
    <source>
        <dbReference type="ARBA" id="ARBA00004987"/>
    </source>
</evidence>
<feature type="chain" id="PRO_5011987348" description="Probable beta-glucosidase G" evidence="17">
    <location>
        <begin position="29"/>
        <end position="734"/>
    </location>
</feature>
<comment type="subcellular location">
    <subcellularLocation>
        <location evidence="2">Secreted</location>
    </subcellularLocation>
</comment>
<dbReference type="FunFam" id="3.20.20.300:FF:000002">
    <property type="entry name" value="Probable beta-glucosidase"/>
    <property type="match status" value="1"/>
</dbReference>
<evidence type="ECO:0000256" key="4">
    <source>
        <dbReference type="ARBA" id="ARBA00005336"/>
    </source>
</evidence>
<sequence>MLISSISKASSLLLMVIIGASSTSTVEGASHVNLRSWDEAKVLAKELVGQMSLEQKVNMTTGMGFNITPCVGNTYPITNPDFPSLCLQDAPLGMRFAYNVTAGVSGVNAAASFDKKAILQRGEYMGAEFRGKGVHIQLGPAMNFMRSPEGGRGWESFGEDPYLTGVAAAETITGIQSQGVIATSKHFIANDQEKNRHEESSNIDDRTMHEVYLWPFARSVEAGVGSVMCSYNKLNGTTACENEIMNSLLKEELGFNGFIQTDWWAALSTVDSPTNGLDMVMPGNMDQSDNHSPSYFGANLVNAVKEGKVKESRVTDMAVRIASAYYKMGQDKNFPKTTLDSFNPTPKGSVNVEANHKELVREMGAASVVLLSNEKNILPLTKADRSISIIGSDAFSDPLLFDRSKCGDFGCDPATLIQGWGSGTVSFPSYIVAPLDGIKARAGKNVKIQSTNDNYDLENAKKIAQASDIAIVFANADAGEEYISVDGNVGDRKNLTLWNNGDNLIQAVADANKNTIVVIHAVGAVLMPWANHPNIKAIVWPGLPGQESGNSLADVLFGDVNPSGRLPYTIAKKIEDYPAAATADLEIDYSEKLNVGYRWFDHKNIEPLYPFGYGLSYTKFDYGKLKVKVNGKKNQVSAQLQVQNIGHVDGAEVVQLYLSFPKDAGEPPKILRGFEKVFIKAGGHHKQSVKFELTKTELSIWDVTSQSWVIPHGEFEIHIGASSRDIRQSATFQL</sequence>
<dbReference type="AlphaFoldDB" id="A0A1X2I2F7"/>
<evidence type="ECO:0000313" key="19">
    <source>
        <dbReference type="EMBL" id="ORZ07690.1"/>
    </source>
</evidence>
<evidence type="ECO:0000256" key="1">
    <source>
        <dbReference type="ARBA" id="ARBA00000448"/>
    </source>
</evidence>
<protein>
    <recommendedName>
        <fullName evidence="13">Probable beta-glucosidase G</fullName>
        <ecNumber evidence="5">3.2.1.21</ecNumber>
    </recommendedName>
    <alternativeName>
        <fullName evidence="14">Beta-D-glucoside glucohydrolase G</fullName>
    </alternativeName>
    <alternativeName>
        <fullName evidence="15">Cellobiase G</fullName>
    </alternativeName>
    <alternativeName>
        <fullName evidence="16">Gentiobiase G</fullName>
    </alternativeName>
</protein>
<dbReference type="Gene3D" id="3.40.50.1700">
    <property type="entry name" value="Glycoside hydrolase family 3 C-terminal domain"/>
    <property type="match status" value="1"/>
</dbReference>
<evidence type="ECO:0000256" key="11">
    <source>
        <dbReference type="ARBA" id="ARBA00023326"/>
    </source>
</evidence>
<dbReference type="SMART" id="SM01217">
    <property type="entry name" value="Fn3_like"/>
    <property type="match status" value="1"/>
</dbReference>
<comment type="function">
    <text evidence="12">Beta-glucosidases are one of a number of cellulolytic enzymes involved in the degradation of cellulosic biomass. Catalyzes the last step releasing glucose from the inhibitory cellobiose.</text>
</comment>
<feature type="domain" description="Fibronectin type III-like" evidence="18">
    <location>
        <begin position="652"/>
        <end position="723"/>
    </location>
</feature>
<organism evidence="19 20">
    <name type="scientific">Absidia repens</name>
    <dbReference type="NCBI Taxonomy" id="90262"/>
    <lineage>
        <taxon>Eukaryota</taxon>
        <taxon>Fungi</taxon>
        <taxon>Fungi incertae sedis</taxon>
        <taxon>Mucoromycota</taxon>
        <taxon>Mucoromycotina</taxon>
        <taxon>Mucoromycetes</taxon>
        <taxon>Mucorales</taxon>
        <taxon>Cunninghamellaceae</taxon>
        <taxon>Absidia</taxon>
    </lineage>
</organism>
<reference evidence="19 20" key="1">
    <citation type="submission" date="2016-07" db="EMBL/GenBank/DDBJ databases">
        <title>Pervasive Adenine N6-methylation of Active Genes in Fungi.</title>
        <authorList>
            <consortium name="DOE Joint Genome Institute"/>
            <person name="Mondo S.J."/>
            <person name="Dannebaum R.O."/>
            <person name="Kuo R.C."/>
            <person name="Labutti K."/>
            <person name="Haridas S."/>
            <person name="Kuo A."/>
            <person name="Salamov A."/>
            <person name="Ahrendt S.R."/>
            <person name="Lipzen A."/>
            <person name="Sullivan W."/>
            <person name="Andreopoulos W.B."/>
            <person name="Clum A."/>
            <person name="Lindquist E."/>
            <person name="Daum C."/>
            <person name="Ramamoorthy G.K."/>
            <person name="Gryganskyi A."/>
            <person name="Culley D."/>
            <person name="Magnuson J.K."/>
            <person name="James T.Y."/>
            <person name="O'Malley M.A."/>
            <person name="Stajich J.E."/>
            <person name="Spatafora J.W."/>
            <person name="Visel A."/>
            <person name="Grigoriev I.V."/>
        </authorList>
    </citation>
    <scope>NUCLEOTIDE SEQUENCE [LARGE SCALE GENOMIC DNA]</scope>
    <source>
        <strain evidence="19 20">NRRL 1336</strain>
    </source>
</reference>
<dbReference type="InterPro" id="IPR017853">
    <property type="entry name" value="GH"/>
</dbReference>
<evidence type="ECO:0000256" key="17">
    <source>
        <dbReference type="SAM" id="SignalP"/>
    </source>
</evidence>
<keyword evidence="8 19" id="KW-0378">Hydrolase</keyword>
<keyword evidence="11" id="KW-0624">Polysaccharide degradation</keyword>
<dbReference type="InterPro" id="IPR002772">
    <property type="entry name" value="Glyco_hydro_3_C"/>
</dbReference>
<accession>A0A1X2I2F7</accession>
<evidence type="ECO:0000256" key="15">
    <source>
        <dbReference type="ARBA" id="ARBA00041601"/>
    </source>
</evidence>
<dbReference type="PRINTS" id="PR00133">
    <property type="entry name" value="GLHYDRLASE3"/>
</dbReference>
<dbReference type="FunFam" id="3.40.50.1700:FF:000003">
    <property type="entry name" value="Probable beta-glucosidase"/>
    <property type="match status" value="1"/>
</dbReference>
<dbReference type="SUPFAM" id="SSF52279">
    <property type="entry name" value="Beta-D-glucan exohydrolase, C-terminal domain"/>
    <property type="match status" value="1"/>
</dbReference>
<evidence type="ECO:0000256" key="14">
    <source>
        <dbReference type="ARBA" id="ARBA00041276"/>
    </source>
</evidence>
<dbReference type="InterPro" id="IPR026891">
    <property type="entry name" value="Fn3-like"/>
</dbReference>
<evidence type="ECO:0000256" key="12">
    <source>
        <dbReference type="ARBA" id="ARBA00024983"/>
    </source>
</evidence>
<dbReference type="InterPro" id="IPR036962">
    <property type="entry name" value="Glyco_hydro_3_N_sf"/>
</dbReference>
<dbReference type="Gene3D" id="3.20.20.300">
    <property type="entry name" value="Glycoside hydrolase, family 3, N-terminal domain"/>
    <property type="match status" value="1"/>
</dbReference>
<keyword evidence="7 17" id="KW-0732">Signal</keyword>
<dbReference type="InterPro" id="IPR036881">
    <property type="entry name" value="Glyco_hydro_3_C_sf"/>
</dbReference>
<dbReference type="STRING" id="90262.A0A1X2I2F7"/>
<dbReference type="SUPFAM" id="SSF51445">
    <property type="entry name" value="(Trans)glycosidases"/>
    <property type="match status" value="1"/>
</dbReference>
<evidence type="ECO:0000256" key="9">
    <source>
        <dbReference type="ARBA" id="ARBA00023277"/>
    </source>
</evidence>
<dbReference type="InterPro" id="IPR050288">
    <property type="entry name" value="Cellulose_deg_GH3"/>
</dbReference>
<dbReference type="GO" id="GO:0008422">
    <property type="term" value="F:beta-glucosidase activity"/>
    <property type="evidence" value="ECO:0007669"/>
    <property type="project" value="UniProtKB-EC"/>
</dbReference>
<evidence type="ECO:0000256" key="7">
    <source>
        <dbReference type="ARBA" id="ARBA00022729"/>
    </source>
</evidence>
<evidence type="ECO:0000313" key="20">
    <source>
        <dbReference type="Proteomes" id="UP000193560"/>
    </source>
</evidence>
<dbReference type="Gene3D" id="2.60.40.10">
    <property type="entry name" value="Immunoglobulins"/>
    <property type="match status" value="1"/>
</dbReference>
<dbReference type="PANTHER" id="PTHR42715:SF12">
    <property type="entry name" value="BETA-GLUCOSIDASE G-RELATED"/>
    <property type="match status" value="1"/>
</dbReference>
<dbReference type="Pfam" id="PF00933">
    <property type="entry name" value="Glyco_hydro_3"/>
    <property type="match status" value="1"/>
</dbReference>
<evidence type="ECO:0000256" key="5">
    <source>
        <dbReference type="ARBA" id="ARBA00012744"/>
    </source>
</evidence>
<dbReference type="Proteomes" id="UP000193560">
    <property type="component" value="Unassembled WGS sequence"/>
</dbReference>
<comment type="caution">
    <text evidence="19">The sequence shown here is derived from an EMBL/GenBank/DDBJ whole genome shotgun (WGS) entry which is preliminary data.</text>
</comment>
<keyword evidence="9" id="KW-0119">Carbohydrate metabolism</keyword>
<dbReference type="Pfam" id="PF14310">
    <property type="entry name" value="Fn3-like"/>
    <property type="match status" value="1"/>
</dbReference>
<dbReference type="InterPro" id="IPR001764">
    <property type="entry name" value="Glyco_hydro_3_N"/>
</dbReference>
<dbReference type="GO" id="GO:0005576">
    <property type="term" value="C:extracellular region"/>
    <property type="evidence" value="ECO:0007669"/>
    <property type="project" value="UniProtKB-SubCell"/>
</dbReference>
<dbReference type="EMBL" id="MCGE01000034">
    <property type="protein sequence ID" value="ORZ07690.1"/>
    <property type="molecule type" value="Genomic_DNA"/>
</dbReference>
<feature type="signal peptide" evidence="17">
    <location>
        <begin position="1"/>
        <end position="28"/>
    </location>
</feature>
<evidence type="ECO:0000259" key="18">
    <source>
        <dbReference type="SMART" id="SM01217"/>
    </source>
</evidence>
<name>A0A1X2I2F7_9FUNG</name>
<evidence type="ECO:0000256" key="8">
    <source>
        <dbReference type="ARBA" id="ARBA00022801"/>
    </source>
</evidence>
<evidence type="ECO:0000256" key="13">
    <source>
        <dbReference type="ARBA" id="ARBA00039579"/>
    </source>
</evidence>
<comment type="similarity">
    <text evidence="4">Belongs to the glycosyl hydrolase 3 family.</text>
</comment>
<evidence type="ECO:0000256" key="6">
    <source>
        <dbReference type="ARBA" id="ARBA00022525"/>
    </source>
</evidence>